<feature type="region of interest" description="Disordered" evidence="1">
    <location>
        <begin position="54"/>
        <end position="76"/>
    </location>
</feature>
<dbReference type="InterPro" id="IPR057721">
    <property type="entry name" value="BCD1_alpha/beta"/>
</dbReference>
<dbReference type="AlphaFoldDB" id="A0AAV9JE72"/>
<feature type="compositionally biased region" description="Polar residues" evidence="1">
    <location>
        <begin position="271"/>
        <end position="287"/>
    </location>
</feature>
<dbReference type="Proteomes" id="UP001324427">
    <property type="component" value="Unassembled WGS sequence"/>
</dbReference>
<dbReference type="GO" id="GO:0007165">
    <property type="term" value="P:signal transduction"/>
    <property type="evidence" value="ECO:0007669"/>
    <property type="project" value="InterPro"/>
</dbReference>
<gene>
    <name evidence="3" type="ORF">LTR36_005485</name>
</gene>
<evidence type="ECO:0000259" key="2">
    <source>
        <dbReference type="PROSITE" id="PS50238"/>
    </source>
</evidence>
<feature type="region of interest" description="Disordered" evidence="1">
    <location>
        <begin position="271"/>
        <end position="295"/>
    </location>
</feature>
<dbReference type="InterPro" id="IPR000198">
    <property type="entry name" value="RhoGAP_dom"/>
</dbReference>
<dbReference type="EMBL" id="JAVFHQ010000031">
    <property type="protein sequence ID" value="KAK4543590.1"/>
    <property type="molecule type" value="Genomic_DNA"/>
</dbReference>
<dbReference type="PROSITE" id="PS50238">
    <property type="entry name" value="RHOGAP"/>
    <property type="match status" value="1"/>
</dbReference>
<proteinExistence type="predicted"/>
<sequence>MSRQKSNQTRPTKSNRIVWTVEWITGAGDHMLRHDCAESDAVASMYETHLLEKYSNMRKPKGSKRKRNEADPSEQIHALGESELVIAHTTAVMPEHSASDALADATGTDPSAQSDIERVTTLTGAMLETKVQTALKDEKRIANLDATQLLALDEHESVVPQTAARESPTVLAQDEEQQADASASETVRVGRELHFYLLKPATSSASKVVVPLRSEATLTECLRDQVVQEYPSIVVLDAPKDALPEGFVLHQDYVRSRRGEDAEQQELFRASGSTRLVSATSSAQPPTETEELDAQSILDMLKRDVRT</sequence>
<feature type="domain" description="Rho-GAP" evidence="2">
    <location>
        <begin position="234"/>
        <end position="307"/>
    </location>
</feature>
<evidence type="ECO:0000256" key="1">
    <source>
        <dbReference type="SAM" id="MobiDB-lite"/>
    </source>
</evidence>
<comment type="caution">
    <text evidence="3">The sequence shown here is derived from an EMBL/GenBank/DDBJ whole genome shotgun (WGS) entry which is preliminary data.</text>
</comment>
<keyword evidence="4" id="KW-1185">Reference proteome</keyword>
<feature type="compositionally biased region" description="Basic residues" evidence="1">
    <location>
        <begin position="56"/>
        <end position="67"/>
    </location>
</feature>
<organism evidence="3 4">
    <name type="scientific">Oleoguttula mirabilis</name>
    <dbReference type="NCBI Taxonomy" id="1507867"/>
    <lineage>
        <taxon>Eukaryota</taxon>
        <taxon>Fungi</taxon>
        <taxon>Dikarya</taxon>
        <taxon>Ascomycota</taxon>
        <taxon>Pezizomycotina</taxon>
        <taxon>Dothideomycetes</taxon>
        <taxon>Dothideomycetidae</taxon>
        <taxon>Mycosphaerellales</taxon>
        <taxon>Teratosphaeriaceae</taxon>
        <taxon>Oleoguttula</taxon>
    </lineage>
</organism>
<evidence type="ECO:0000313" key="3">
    <source>
        <dbReference type="EMBL" id="KAK4543590.1"/>
    </source>
</evidence>
<dbReference type="Pfam" id="PF25790">
    <property type="entry name" value="BCD1"/>
    <property type="match status" value="2"/>
</dbReference>
<reference evidence="3 4" key="1">
    <citation type="submission" date="2021-11" db="EMBL/GenBank/DDBJ databases">
        <title>Black yeast isolated from Biological Soil Crust.</title>
        <authorList>
            <person name="Kurbessoian T."/>
        </authorList>
    </citation>
    <scope>NUCLEOTIDE SEQUENCE [LARGE SCALE GENOMIC DNA]</scope>
    <source>
        <strain evidence="3 4">CCFEE 5522</strain>
    </source>
</reference>
<name>A0AAV9JE72_9PEZI</name>
<evidence type="ECO:0000313" key="4">
    <source>
        <dbReference type="Proteomes" id="UP001324427"/>
    </source>
</evidence>
<protein>
    <recommendedName>
        <fullName evidence="2">Rho-GAP domain-containing protein</fullName>
    </recommendedName>
</protein>
<accession>A0AAV9JE72</accession>